<proteinExistence type="predicted"/>
<name>A0A6L6J1P4_9RHOB</name>
<dbReference type="Proteomes" id="UP000478740">
    <property type="component" value="Unassembled WGS sequence"/>
</dbReference>
<evidence type="ECO:0000313" key="2">
    <source>
        <dbReference type="Proteomes" id="UP000478740"/>
    </source>
</evidence>
<gene>
    <name evidence="1" type="ORF">GL284_20975</name>
</gene>
<dbReference type="AlphaFoldDB" id="A0A6L6J1P4"/>
<comment type="caution">
    <text evidence="1">The sequence shown here is derived from an EMBL/GenBank/DDBJ whole genome shotgun (WGS) entry which is preliminary data.</text>
</comment>
<reference evidence="1 2" key="1">
    <citation type="submission" date="2019-11" db="EMBL/GenBank/DDBJ databases">
        <authorList>
            <person name="Dong K."/>
        </authorList>
    </citation>
    <scope>NUCLEOTIDE SEQUENCE [LARGE SCALE GENOMIC DNA]</scope>
    <source>
        <strain evidence="1 2">DK608</strain>
    </source>
</reference>
<keyword evidence="2" id="KW-1185">Reference proteome</keyword>
<sequence>MTKNKPLIGVQGEVGELGDAFSAKARRGRPTMLPERRKVRQNVMINPDVAERLEDLGNKSAFVNDALRKALG</sequence>
<organism evidence="1 2">
    <name type="scientific">Paracoccus shanxieyensis</name>
    <dbReference type="NCBI Taxonomy" id="2675752"/>
    <lineage>
        <taxon>Bacteria</taxon>
        <taxon>Pseudomonadati</taxon>
        <taxon>Pseudomonadota</taxon>
        <taxon>Alphaproteobacteria</taxon>
        <taxon>Rhodobacterales</taxon>
        <taxon>Paracoccaceae</taxon>
        <taxon>Paracoccus</taxon>
    </lineage>
</organism>
<evidence type="ECO:0000313" key="1">
    <source>
        <dbReference type="EMBL" id="MTH66716.1"/>
    </source>
</evidence>
<accession>A0A6L6J1P4</accession>
<protein>
    <submittedName>
        <fullName evidence="1">Uncharacterized protein</fullName>
    </submittedName>
</protein>
<dbReference type="EMBL" id="WMII01000053">
    <property type="protein sequence ID" value="MTH66716.1"/>
    <property type="molecule type" value="Genomic_DNA"/>
</dbReference>